<name>E1SQA2_FERBD</name>
<dbReference type="eggNOG" id="COG3637">
    <property type="taxonomic scope" value="Bacteria"/>
</dbReference>
<dbReference type="InterPro" id="IPR011250">
    <property type="entry name" value="OMP/PagP_B-barrel"/>
</dbReference>
<dbReference type="InterPro" id="IPR027385">
    <property type="entry name" value="Beta-barrel_OMP"/>
</dbReference>
<gene>
    <name evidence="4" type="ordered locus">Fbal_3677</name>
</gene>
<dbReference type="GeneID" id="67183880"/>
<dbReference type="Pfam" id="PF13505">
    <property type="entry name" value="OMP_b-brl"/>
    <property type="match status" value="1"/>
</dbReference>
<dbReference type="HOGENOM" id="CLU_117501_0_0_6"/>
<sequence length="178" mass="19692">MMLRIVILTLALLALPSRADWDFSAINQGNWYIGGQLNYGWVDTNFGDANPVALHVLGGYQFNPYIGIESRIGLGLADDEAADNIHIEVDSYYGLYLTGTLPMGDWVRLYALVGVTDLSLEQDLDSQSDTFGTSDLSYGLGLSLLATERLSFSLEFMQWLDKGEFDVAGLNLGVRYDF</sequence>
<dbReference type="KEGG" id="fbl:Fbal_3677"/>
<dbReference type="OrthoDB" id="5901526at2"/>
<evidence type="ECO:0000313" key="5">
    <source>
        <dbReference type="Proteomes" id="UP000006683"/>
    </source>
</evidence>
<keyword evidence="1 2" id="KW-0732">Signal</keyword>
<dbReference type="EMBL" id="CP002209">
    <property type="protein sequence ID" value="ADN77873.1"/>
    <property type="molecule type" value="Genomic_DNA"/>
</dbReference>
<proteinExistence type="predicted"/>
<evidence type="ECO:0000256" key="2">
    <source>
        <dbReference type="SAM" id="SignalP"/>
    </source>
</evidence>
<dbReference type="AlphaFoldDB" id="E1SQA2"/>
<evidence type="ECO:0000259" key="3">
    <source>
        <dbReference type="Pfam" id="PF13505"/>
    </source>
</evidence>
<reference evidence="4 5" key="1">
    <citation type="journal article" date="2010" name="Stand. Genomic Sci.">
        <title>Complete genome sequence of Ferrimonas balearica type strain (PAT).</title>
        <authorList>
            <person name="Nolan M."/>
            <person name="Sikorski J."/>
            <person name="Davenport K."/>
            <person name="Lucas S."/>
            <person name="Glavina Del Rio T."/>
            <person name="Tice H."/>
            <person name="Cheng J."/>
            <person name="Goodwin L."/>
            <person name="Pitluck S."/>
            <person name="Liolios K."/>
            <person name="Ivanova N."/>
            <person name="Mavromatis K."/>
            <person name="Ovchinnikova G."/>
            <person name="Pati A."/>
            <person name="Chen A."/>
            <person name="Palaniappan K."/>
            <person name="Land M."/>
            <person name="Hauser L."/>
            <person name="Chang Y."/>
            <person name="Jeffries C."/>
            <person name="Tapia R."/>
            <person name="Brettin T."/>
            <person name="Detter J."/>
            <person name="Han C."/>
            <person name="Yasawong M."/>
            <person name="Rohde M."/>
            <person name="Tindall B."/>
            <person name="Goker M."/>
            <person name="Woyke T."/>
            <person name="Bristow J."/>
            <person name="Eisen J."/>
            <person name="Markowitz V."/>
            <person name="Hugenholtz P."/>
            <person name="Kyrpides N."/>
            <person name="Klenk H."/>
            <person name="Lapidus A."/>
        </authorList>
    </citation>
    <scope>NUCLEOTIDE SEQUENCE [LARGE SCALE GENOMIC DNA]</scope>
    <source>
        <strain evidence="5">DSM 9799 / CCM 4581 / KCTC 23876 / PAT</strain>
    </source>
</reference>
<feature type="chain" id="PRO_5003151022" description="Outer membrane protein beta-barrel domain-containing protein" evidence="2">
    <location>
        <begin position="20"/>
        <end position="178"/>
    </location>
</feature>
<dbReference type="Gene3D" id="2.40.160.20">
    <property type="match status" value="1"/>
</dbReference>
<keyword evidence="5" id="KW-1185">Reference proteome</keyword>
<evidence type="ECO:0000256" key="1">
    <source>
        <dbReference type="ARBA" id="ARBA00022729"/>
    </source>
</evidence>
<dbReference type="RefSeq" id="WP_013347178.1">
    <property type="nucleotide sequence ID" value="NC_014541.1"/>
</dbReference>
<dbReference type="SUPFAM" id="SSF56925">
    <property type="entry name" value="OMPA-like"/>
    <property type="match status" value="1"/>
</dbReference>
<feature type="domain" description="Outer membrane protein beta-barrel" evidence="3">
    <location>
        <begin position="8"/>
        <end position="178"/>
    </location>
</feature>
<dbReference type="STRING" id="550540.Fbal_3677"/>
<feature type="signal peptide" evidence="2">
    <location>
        <begin position="1"/>
        <end position="19"/>
    </location>
</feature>
<accession>E1SQA2</accession>
<organism evidence="4 5">
    <name type="scientific">Ferrimonas balearica (strain DSM 9799 / CCM 4581 / KCTC 23876 / PAT)</name>
    <dbReference type="NCBI Taxonomy" id="550540"/>
    <lineage>
        <taxon>Bacteria</taxon>
        <taxon>Pseudomonadati</taxon>
        <taxon>Pseudomonadota</taxon>
        <taxon>Gammaproteobacteria</taxon>
        <taxon>Alteromonadales</taxon>
        <taxon>Ferrimonadaceae</taxon>
        <taxon>Ferrimonas</taxon>
    </lineage>
</organism>
<protein>
    <recommendedName>
        <fullName evidence="3">Outer membrane protein beta-barrel domain-containing protein</fullName>
    </recommendedName>
</protein>
<evidence type="ECO:0000313" key="4">
    <source>
        <dbReference type="EMBL" id="ADN77873.1"/>
    </source>
</evidence>
<dbReference type="Proteomes" id="UP000006683">
    <property type="component" value="Chromosome"/>
</dbReference>